<evidence type="ECO:0000256" key="1">
    <source>
        <dbReference type="SAM" id="Phobius"/>
    </source>
</evidence>
<gene>
    <name evidence="2" type="ORF">GCM10009639_66980</name>
</gene>
<evidence type="ECO:0000313" key="3">
    <source>
        <dbReference type="Proteomes" id="UP001499863"/>
    </source>
</evidence>
<sequence length="65" mass="6792">MGFLSERVCERAEPGPRKAVGFGDTLLAWFGTVLLLGGEALVSGLLGATHSKLRGLGGCFKESQV</sequence>
<accession>A0ABN1YH71</accession>
<organism evidence="2 3">
    <name type="scientific">Kitasatospora putterlickiae</name>
    <dbReference type="NCBI Taxonomy" id="221725"/>
    <lineage>
        <taxon>Bacteria</taxon>
        <taxon>Bacillati</taxon>
        <taxon>Actinomycetota</taxon>
        <taxon>Actinomycetes</taxon>
        <taxon>Kitasatosporales</taxon>
        <taxon>Streptomycetaceae</taxon>
        <taxon>Kitasatospora</taxon>
    </lineage>
</organism>
<feature type="transmembrane region" description="Helical" evidence="1">
    <location>
        <begin position="26"/>
        <end position="46"/>
    </location>
</feature>
<keyword evidence="1" id="KW-0812">Transmembrane</keyword>
<protein>
    <submittedName>
        <fullName evidence="2">Uncharacterized protein</fullName>
    </submittedName>
</protein>
<name>A0ABN1YH71_9ACTN</name>
<keyword evidence="3" id="KW-1185">Reference proteome</keyword>
<reference evidence="2 3" key="1">
    <citation type="journal article" date="2019" name="Int. J. Syst. Evol. Microbiol.">
        <title>The Global Catalogue of Microorganisms (GCM) 10K type strain sequencing project: providing services to taxonomists for standard genome sequencing and annotation.</title>
        <authorList>
            <consortium name="The Broad Institute Genomics Platform"/>
            <consortium name="The Broad Institute Genome Sequencing Center for Infectious Disease"/>
            <person name="Wu L."/>
            <person name="Ma J."/>
        </authorList>
    </citation>
    <scope>NUCLEOTIDE SEQUENCE [LARGE SCALE GENOMIC DNA]</scope>
    <source>
        <strain evidence="2 3">JCM 12393</strain>
    </source>
</reference>
<comment type="caution">
    <text evidence="2">The sequence shown here is derived from an EMBL/GenBank/DDBJ whole genome shotgun (WGS) entry which is preliminary data.</text>
</comment>
<keyword evidence="1" id="KW-1133">Transmembrane helix</keyword>
<proteinExistence type="predicted"/>
<dbReference type="EMBL" id="BAAAKJ010000461">
    <property type="protein sequence ID" value="GAA1413592.1"/>
    <property type="molecule type" value="Genomic_DNA"/>
</dbReference>
<keyword evidence="1" id="KW-0472">Membrane</keyword>
<dbReference type="Proteomes" id="UP001499863">
    <property type="component" value="Unassembled WGS sequence"/>
</dbReference>
<evidence type="ECO:0000313" key="2">
    <source>
        <dbReference type="EMBL" id="GAA1413592.1"/>
    </source>
</evidence>